<dbReference type="Proteomes" id="UP000236736">
    <property type="component" value="Unassembled WGS sequence"/>
</dbReference>
<name>A0A1H5T9E5_9BACT</name>
<protein>
    <recommendedName>
        <fullName evidence="3">Four helix bundle protein</fullName>
    </recommendedName>
</protein>
<proteinExistence type="predicted"/>
<keyword evidence="2" id="KW-1185">Reference proteome</keyword>
<evidence type="ECO:0000313" key="1">
    <source>
        <dbReference type="EMBL" id="SEF58617.1"/>
    </source>
</evidence>
<dbReference type="AlphaFoldDB" id="A0A1H5T9E5"/>
<reference evidence="2" key="1">
    <citation type="submission" date="2016-10" db="EMBL/GenBank/DDBJ databases">
        <authorList>
            <person name="Varghese N."/>
            <person name="Submissions S."/>
        </authorList>
    </citation>
    <scope>NUCLEOTIDE SEQUENCE [LARGE SCALE GENOMIC DNA]</scope>
    <source>
        <strain evidence="2">DSM 17298</strain>
    </source>
</reference>
<dbReference type="STRING" id="1120964.GCA_001313265_03624"/>
<evidence type="ECO:0000313" key="2">
    <source>
        <dbReference type="Proteomes" id="UP000236736"/>
    </source>
</evidence>
<dbReference type="EMBL" id="FNVR01000002">
    <property type="protein sequence ID" value="SEF58617.1"/>
    <property type="molecule type" value="Genomic_DNA"/>
</dbReference>
<evidence type="ECO:0008006" key="3">
    <source>
        <dbReference type="Google" id="ProtNLM"/>
    </source>
</evidence>
<sequence length="46" mass="5340">MIVVFDEKYINDAELNEFRVLQDDCLRLLNGYISYPQKAKTGSSNQ</sequence>
<gene>
    <name evidence="1" type="ORF">SAMN03080598_00728</name>
</gene>
<organism evidence="1 2">
    <name type="scientific">Algoriphagus boritolerans DSM 17298 = JCM 18970</name>
    <dbReference type="NCBI Taxonomy" id="1120964"/>
    <lineage>
        <taxon>Bacteria</taxon>
        <taxon>Pseudomonadati</taxon>
        <taxon>Bacteroidota</taxon>
        <taxon>Cytophagia</taxon>
        <taxon>Cytophagales</taxon>
        <taxon>Cyclobacteriaceae</taxon>
        <taxon>Algoriphagus</taxon>
    </lineage>
</organism>
<accession>A0A1H5T9E5</accession>